<dbReference type="EMBL" id="MG711467">
    <property type="protein sequence ID" value="AUV56827.1"/>
    <property type="molecule type" value="Genomic_DNA"/>
</dbReference>
<dbReference type="InterPro" id="IPR004437">
    <property type="entry name" value="ParB/RepB/Spo0J"/>
</dbReference>
<dbReference type="NCBIfam" id="TIGR00180">
    <property type="entry name" value="parB_part"/>
    <property type="match status" value="1"/>
</dbReference>
<protein>
    <submittedName>
        <fullName evidence="3">DNA binding domain-containing protein</fullName>
    </submittedName>
</protein>
<dbReference type="Gene3D" id="1.10.10.2830">
    <property type="match status" value="1"/>
</dbReference>
<dbReference type="GeneID" id="54987791"/>
<dbReference type="SUPFAM" id="SSF109709">
    <property type="entry name" value="KorB DNA-binding domain-like"/>
    <property type="match status" value="1"/>
</dbReference>
<reference evidence="3 4" key="1">
    <citation type="submission" date="2017-12" db="EMBL/GenBank/DDBJ databases">
        <title>Phages infecting Faecalibacterium prausnitzii belong to novel viral genera that help decipher intestinal viromes.</title>
        <authorList>
            <person name="Petit M.-A."/>
            <person name="De Paepe M."/>
            <person name="Benevides L."/>
            <person name="Langella P."/>
        </authorList>
    </citation>
    <scope>NUCLEOTIDE SEQUENCE [LARGE SCALE GENOMIC DNA]</scope>
</reference>
<dbReference type="InterPro" id="IPR041468">
    <property type="entry name" value="HTH_ParB/Spo0J"/>
</dbReference>
<dbReference type="SUPFAM" id="SSF110849">
    <property type="entry name" value="ParB/Sulfiredoxin"/>
    <property type="match status" value="2"/>
</dbReference>
<dbReference type="InterPro" id="IPR003115">
    <property type="entry name" value="ParB_N"/>
</dbReference>
<dbReference type="SMART" id="SM00470">
    <property type="entry name" value="ParB"/>
    <property type="match status" value="1"/>
</dbReference>
<evidence type="ECO:0000256" key="1">
    <source>
        <dbReference type="ARBA" id="ARBA00022829"/>
    </source>
</evidence>
<dbReference type="RefSeq" id="YP_009797377.1">
    <property type="nucleotide sequence ID" value="NC_047914.1"/>
</dbReference>
<accession>A0A2K9V477</accession>
<dbReference type="GO" id="GO:0007059">
    <property type="term" value="P:chromosome segregation"/>
    <property type="evidence" value="ECO:0007669"/>
    <property type="project" value="UniProtKB-KW"/>
</dbReference>
<dbReference type="PANTHER" id="PTHR33375:SF1">
    <property type="entry name" value="CHROMOSOME-PARTITIONING PROTEIN PARB-RELATED"/>
    <property type="match status" value="1"/>
</dbReference>
<organism evidence="3 4">
    <name type="scientific">Faecalibacterium phage FP_Taranis</name>
    <dbReference type="NCBI Taxonomy" id="2070186"/>
    <lineage>
        <taxon>Viruses</taxon>
        <taxon>Duplodnaviria</taxon>
        <taxon>Heunggongvirae</taxon>
        <taxon>Uroviricota</taxon>
        <taxon>Caudoviricetes</taxon>
        <taxon>Taranisvirus</taxon>
        <taxon>Taranisvirus taranis</taxon>
    </lineage>
</organism>
<dbReference type="InterPro" id="IPR050336">
    <property type="entry name" value="Chromosome_partition/occlusion"/>
</dbReference>
<dbReference type="Proteomes" id="UP000241620">
    <property type="component" value="Segment"/>
</dbReference>
<proteinExistence type="predicted"/>
<feature type="domain" description="ParB-like N-terminal" evidence="2">
    <location>
        <begin position="5"/>
        <end position="125"/>
    </location>
</feature>
<dbReference type="KEGG" id="vg:54987791"/>
<dbReference type="GO" id="GO:0003677">
    <property type="term" value="F:DNA binding"/>
    <property type="evidence" value="ECO:0007669"/>
    <property type="project" value="InterPro"/>
</dbReference>
<dbReference type="Pfam" id="PF02195">
    <property type="entry name" value="ParB_N"/>
    <property type="match status" value="1"/>
</dbReference>
<dbReference type="Gene3D" id="3.90.1530.30">
    <property type="match status" value="1"/>
</dbReference>
<keyword evidence="1" id="KW-0159">Chromosome partition</keyword>
<dbReference type="PANTHER" id="PTHR33375">
    <property type="entry name" value="CHROMOSOME-PARTITIONING PROTEIN PARB-RELATED"/>
    <property type="match status" value="1"/>
</dbReference>
<name>A0A2K9V477_9CAUD</name>
<evidence type="ECO:0000259" key="2">
    <source>
        <dbReference type="SMART" id="SM00470"/>
    </source>
</evidence>
<sequence length="518" mass="58974">MADITYIPIRQLHPHPDNPRKELGDLSELSASIKENGVYQNLTVIPGHYLSSREYISKCVDEGGDAAAAAAAWTPKVMWVGDDYTIIIGHRRAAAAQQAGLYELPCAIVEMDEREQMQTMMVENMQRSDLTVYEQAQGFQMMMDFGQTVEQISDKSGFSQSTIRRRIKLLELNRDSFKKAEKRGATLSDFAQLDKIEDLEARNRVLETLGTQNFNRAMQDALEQQKWQHQKAEWVEQLKKFATEDSQASYQTHEHVNAYGKWGTKKEVVIPEDADKIAYVYKVSENQIDLYKPRDTEAEDASNSAREAARATEQLAREQFAAVTKLMYELRWDFVKDLTPAECRKHLPEILAYSTPILTEYRHMEDDENVLRLLGIGLDEQIREDTELEDALKMFNAYDTEPEKILLAVAFDATDGIHEGYWSTEWNGPTGASKFVHRKNDDLDSTYELLTALGYEMADDEKALQDGTHQLFAVYGSGSKADTPCDKCKAAHPECDKCCKTCDDHCNAFQLCRKEYGE</sequence>
<evidence type="ECO:0000313" key="3">
    <source>
        <dbReference type="EMBL" id="AUV56827.1"/>
    </source>
</evidence>
<evidence type="ECO:0000313" key="4">
    <source>
        <dbReference type="Proteomes" id="UP000241620"/>
    </source>
</evidence>
<dbReference type="GO" id="GO:0045881">
    <property type="term" value="P:positive regulation of sporulation resulting in formation of a cellular spore"/>
    <property type="evidence" value="ECO:0007669"/>
    <property type="project" value="TreeGrafter"/>
</dbReference>
<keyword evidence="4" id="KW-1185">Reference proteome</keyword>
<dbReference type="Pfam" id="PF17762">
    <property type="entry name" value="HTH_ParB"/>
    <property type="match status" value="1"/>
</dbReference>
<dbReference type="InterPro" id="IPR036086">
    <property type="entry name" value="ParB/Sulfiredoxin_sf"/>
</dbReference>